<evidence type="ECO:0000313" key="2">
    <source>
        <dbReference type="Proteomes" id="UP000002429"/>
    </source>
</evidence>
<dbReference type="Proteomes" id="UP000002429">
    <property type="component" value="Plasmid megaplasmid"/>
</dbReference>
<dbReference type="AlphaFoldDB" id="D3DYH8"/>
<keyword evidence="1" id="KW-0614">Plasmid</keyword>
<dbReference type="HOGENOM" id="CLU_2772951_0_0_4"/>
<gene>
    <name evidence="1" type="ordered locus">Rmet_6771</name>
</gene>
<proteinExistence type="predicted"/>
<organism evidence="1 2">
    <name type="scientific">Cupriavidus metallidurans (strain ATCC 43123 / DSM 2839 / NBRC 102507 / CH34)</name>
    <name type="common">Ralstonia metallidurans</name>
    <dbReference type="NCBI Taxonomy" id="266264"/>
    <lineage>
        <taxon>Bacteria</taxon>
        <taxon>Pseudomonadati</taxon>
        <taxon>Pseudomonadota</taxon>
        <taxon>Betaproteobacteria</taxon>
        <taxon>Burkholderiales</taxon>
        <taxon>Burkholderiaceae</taxon>
        <taxon>Cupriavidus</taxon>
    </lineage>
</organism>
<evidence type="ECO:0000313" key="1">
    <source>
        <dbReference type="EMBL" id="ADC45348.1"/>
    </source>
</evidence>
<dbReference type="KEGG" id="rme:Rmet_6771"/>
<reference evidence="2" key="1">
    <citation type="journal article" date="2010" name="PLoS ONE">
        <title>The complete genome sequence of Cupriavidus metallidurans strain CH34, a master survivalist in harsh and anthropogenic environments.</title>
        <authorList>
            <person name="Janssen P.J."/>
            <person name="Van Houdt R."/>
            <person name="Moors H."/>
            <person name="Monsieurs P."/>
            <person name="Morin N."/>
            <person name="Michaux A."/>
            <person name="Benotmane M.A."/>
            <person name="Leys N."/>
            <person name="Vallaeys T."/>
            <person name="Lapidus A."/>
            <person name="Monchy S."/>
            <person name="Medigue C."/>
            <person name="Taghavi S."/>
            <person name="McCorkle S."/>
            <person name="Dunn J."/>
            <person name="van der Lelie D."/>
            <person name="Mergeay M."/>
        </authorList>
    </citation>
    <scope>NUCLEOTIDE SEQUENCE [LARGE SCALE GENOMIC DNA]</scope>
    <source>
        <strain evidence="2">ATCC 43123 / DSM 2839 / NBRC 102507 / CH34</strain>
    </source>
</reference>
<protein>
    <submittedName>
        <fullName evidence="1">Uncharacterized protein</fullName>
    </submittedName>
</protein>
<name>D3DYH8_CUPMC</name>
<dbReference type="EMBL" id="CP000353">
    <property type="protein sequence ID" value="ADC45348.1"/>
    <property type="molecule type" value="Genomic_DNA"/>
</dbReference>
<keyword evidence="2" id="KW-1185">Reference proteome</keyword>
<geneLocation type="plasmid" evidence="1 2">
    <name>megaplasmid</name>
</geneLocation>
<accession>D3DYH8</accession>
<sequence>MDRRDMKMDLFTHQAYPFLRSNWRCPSDPREKRTYFCVPMRMGWDEGTVQASVDGGRERTRFCERVRSG</sequence>